<gene>
    <name evidence="2" type="ORF">H0241_17520</name>
</gene>
<dbReference type="Proteomes" id="UP000558284">
    <property type="component" value="Unassembled WGS sequence"/>
</dbReference>
<evidence type="ECO:0000313" key="3">
    <source>
        <dbReference type="Proteomes" id="UP000558284"/>
    </source>
</evidence>
<dbReference type="AlphaFoldDB" id="A0A838B7X7"/>
<sequence length="86" mass="9461">MRVTSTEFQQNVGRFQDAAQRAPVAITKNGRTHTVLLSAAMFEVLVKGRVARPIEDLDDDTLNAIAKSAVPSEYDGLDAMLKDWTP</sequence>
<reference evidence="2 3" key="1">
    <citation type="submission" date="2020-07" db="EMBL/GenBank/DDBJ databases">
        <title>Definition of the novel symbiovar canariense within Mesorhizobium novociceri, a new species of genus Mesorhizobium nodulating Cicer canariense in the Caldera de Taburiente National Park (La Palma, Canary Islands).</title>
        <authorList>
            <person name="Leon-Barrios M."/>
            <person name="Perez-Yepez J."/>
            <person name="Flores-Felix J.D."/>
            <person name="Ramirez-Baena M.H."/>
            <person name="Pulido-Suarez L."/>
            <person name="Igual J.M."/>
            <person name="Velazquez E."/>
            <person name="Peix A."/>
        </authorList>
    </citation>
    <scope>NUCLEOTIDE SEQUENCE [LARGE SCALE GENOMIC DNA]</scope>
    <source>
        <strain evidence="2 3">CCANP35</strain>
    </source>
</reference>
<dbReference type="EMBL" id="JACDTY010000008">
    <property type="protein sequence ID" value="MBA1142049.1"/>
    <property type="molecule type" value="Genomic_DNA"/>
</dbReference>
<name>A0A838B7X7_9HYPH</name>
<organism evidence="2 3">
    <name type="scientific">Mesorhizobium neociceri</name>
    <dbReference type="NCBI Taxonomy" id="1307853"/>
    <lineage>
        <taxon>Bacteria</taxon>
        <taxon>Pseudomonadati</taxon>
        <taxon>Pseudomonadota</taxon>
        <taxon>Alphaproteobacteria</taxon>
        <taxon>Hyphomicrobiales</taxon>
        <taxon>Phyllobacteriaceae</taxon>
        <taxon>Mesorhizobium</taxon>
    </lineage>
</organism>
<proteinExistence type="inferred from homology"/>
<dbReference type="NCBIfam" id="TIGR01552">
    <property type="entry name" value="phd_fam"/>
    <property type="match status" value="1"/>
</dbReference>
<evidence type="ECO:0000313" key="2">
    <source>
        <dbReference type="EMBL" id="MBA1142049.1"/>
    </source>
</evidence>
<accession>A0A838B7X7</accession>
<comment type="caution">
    <text evidence="2">The sequence shown here is derived from an EMBL/GenBank/DDBJ whole genome shotgun (WGS) entry which is preliminary data.</text>
</comment>
<comment type="similarity">
    <text evidence="1">Belongs to the phD/YefM antitoxin family.</text>
</comment>
<evidence type="ECO:0000256" key="1">
    <source>
        <dbReference type="ARBA" id="ARBA00009981"/>
    </source>
</evidence>
<dbReference type="InterPro" id="IPR036165">
    <property type="entry name" value="YefM-like_sf"/>
</dbReference>
<keyword evidence="3" id="KW-1185">Reference proteome</keyword>
<dbReference type="RefSeq" id="WP_181058915.1">
    <property type="nucleotide sequence ID" value="NZ_JACDTY010000008.1"/>
</dbReference>
<dbReference type="SUPFAM" id="SSF143120">
    <property type="entry name" value="YefM-like"/>
    <property type="match status" value="1"/>
</dbReference>
<protein>
    <submittedName>
        <fullName evidence="2">Type II toxin-antitoxin system prevent-host-death family antitoxin</fullName>
    </submittedName>
</protein>